<organism evidence="3 4">
    <name type="scientific">Flemingia macrophylla</name>
    <dbReference type="NCBI Taxonomy" id="520843"/>
    <lineage>
        <taxon>Eukaryota</taxon>
        <taxon>Viridiplantae</taxon>
        <taxon>Streptophyta</taxon>
        <taxon>Embryophyta</taxon>
        <taxon>Tracheophyta</taxon>
        <taxon>Spermatophyta</taxon>
        <taxon>Magnoliopsida</taxon>
        <taxon>eudicotyledons</taxon>
        <taxon>Gunneridae</taxon>
        <taxon>Pentapetalae</taxon>
        <taxon>rosids</taxon>
        <taxon>fabids</taxon>
        <taxon>Fabales</taxon>
        <taxon>Fabaceae</taxon>
        <taxon>Papilionoideae</taxon>
        <taxon>50 kb inversion clade</taxon>
        <taxon>NPAAA clade</taxon>
        <taxon>indigoferoid/millettioid clade</taxon>
        <taxon>Phaseoleae</taxon>
        <taxon>Flemingia</taxon>
    </lineage>
</organism>
<dbReference type="InterPro" id="IPR057135">
    <property type="entry name" value="At4g27190-like_LRR"/>
</dbReference>
<feature type="domain" description="Disease resistance protein At4g27190-like leucine-rich repeats" evidence="2">
    <location>
        <begin position="452"/>
        <end position="611"/>
    </location>
</feature>
<gene>
    <name evidence="3" type="ORF">Fmac_010606</name>
</gene>
<keyword evidence="1" id="KW-0611">Plant defense</keyword>
<reference evidence="3 4" key="1">
    <citation type="submission" date="2024-08" db="EMBL/GenBank/DDBJ databases">
        <title>Insights into the chromosomal genome structure of Flemingia macrophylla.</title>
        <authorList>
            <person name="Ding Y."/>
            <person name="Zhao Y."/>
            <person name="Bi W."/>
            <person name="Wu M."/>
            <person name="Zhao G."/>
            <person name="Gong Y."/>
            <person name="Li W."/>
            <person name="Zhang P."/>
        </authorList>
    </citation>
    <scope>NUCLEOTIDE SEQUENCE [LARGE SCALE GENOMIC DNA]</scope>
    <source>
        <strain evidence="3">DYQJB</strain>
        <tissue evidence="3">Leaf</tissue>
    </source>
</reference>
<feature type="domain" description="Disease resistance protein At4g27190-like leucine-rich repeats" evidence="2">
    <location>
        <begin position="723"/>
        <end position="872"/>
    </location>
</feature>
<dbReference type="SUPFAM" id="SSF52047">
    <property type="entry name" value="RNI-like"/>
    <property type="match status" value="4"/>
</dbReference>
<accession>A0ABD1MK36</accession>
<dbReference type="EMBL" id="JBGMDY010000004">
    <property type="protein sequence ID" value="KAL2336160.1"/>
    <property type="molecule type" value="Genomic_DNA"/>
</dbReference>
<evidence type="ECO:0000259" key="2">
    <source>
        <dbReference type="Pfam" id="PF23247"/>
    </source>
</evidence>
<protein>
    <recommendedName>
        <fullName evidence="2">Disease resistance protein At4g27190-like leucine-rich repeats domain-containing protein</fullName>
    </recommendedName>
</protein>
<dbReference type="Proteomes" id="UP001603857">
    <property type="component" value="Unassembled WGS sequence"/>
</dbReference>
<evidence type="ECO:0000256" key="1">
    <source>
        <dbReference type="ARBA" id="ARBA00022821"/>
    </source>
</evidence>
<feature type="domain" description="Disease resistance protein At4g27190-like leucine-rich repeats" evidence="2">
    <location>
        <begin position="100"/>
        <end position="202"/>
    </location>
</feature>
<evidence type="ECO:0000313" key="3">
    <source>
        <dbReference type="EMBL" id="KAL2336160.1"/>
    </source>
</evidence>
<feature type="domain" description="Disease resistance protein At4g27190-like leucine-rich repeats" evidence="2">
    <location>
        <begin position="242"/>
        <end position="395"/>
    </location>
</feature>
<keyword evidence="4" id="KW-1185">Reference proteome</keyword>
<comment type="caution">
    <text evidence="3">The sequence shown here is derived from an EMBL/GenBank/DDBJ whole genome shotgun (WGS) entry which is preliminary data.</text>
</comment>
<dbReference type="Gene3D" id="3.80.10.10">
    <property type="entry name" value="Ribonuclease Inhibitor"/>
    <property type="match status" value="5"/>
</dbReference>
<dbReference type="Pfam" id="PF23247">
    <property type="entry name" value="LRR_RPS2"/>
    <property type="match status" value="5"/>
</dbReference>
<dbReference type="InterPro" id="IPR050905">
    <property type="entry name" value="Plant_NBS-LRR"/>
</dbReference>
<dbReference type="PANTHER" id="PTHR33463:SF136">
    <property type="entry name" value="NB-ARC DOMAIN-CONTAINING PROTEIN"/>
    <property type="match status" value="1"/>
</dbReference>
<proteinExistence type="predicted"/>
<feature type="domain" description="Disease resistance protein At4g27190-like leucine-rich repeats" evidence="2">
    <location>
        <begin position="1054"/>
        <end position="1155"/>
    </location>
</feature>
<dbReference type="PANTHER" id="PTHR33463">
    <property type="entry name" value="NB-ARC DOMAIN-CONTAINING PROTEIN-RELATED"/>
    <property type="match status" value="1"/>
</dbReference>
<dbReference type="InterPro" id="IPR032675">
    <property type="entry name" value="LRR_dom_sf"/>
</dbReference>
<dbReference type="AlphaFoldDB" id="A0ABD1MK36"/>
<evidence type="ECO:0000313" key="4">
    <source>
        <dbReference type="Proteomes" id="UP001603857"/>
    </source>
</evidence>
<name>A0ABD1MK36_9FABA</name>
<sequence>MPNLKYFYNCSPLLIEKLPKLEHLAIGSENVLNIIKGNILHKLKVVFLDFHESDIFSYEFLDTERLDESDIFCLQNPNTDEFLSHRKELRLDSLPNLTQSATSFSIVTYLEVSGCNALLYLFTSSIVKSLAHLKSLKIEMCDSIEEIVVCRDDSNEDEIIFPHLNCLTLKFLYKLRNFYKGSLSFPSLDQLEITGCSSMETLCGGTIKAEELFQVQFDYRPIPVKTDLNSTLMNAFLAEASFLDLRNNSKLQEIWLDLKLIPNKWFSELSSLVVDGCQFLSNAVLPFHLLPFFTKLKTLEVRNCDHVRTIFDVRCVKQDKEMATMGQHSFPLKKLSLSKLPNLRNIWNKDPQGILRMQLLQEIEVDNCKCLTSVFPASVVKNIMKFENLVLKHCERLMTIVEEDNNADPRGTNLELTFQYVKSFTLCGLPKFNYNAKCCIQDAKTFELAPNLQHLTLGENELKMIWHEDFLGNLSHKLKVFTFLRFVSEVFPYEFLQQVPNIERLEVRDSSFKEIFNFQSPGMDHTGLLPQLKELCLDSLPYLVCIGLENSRIEPFLKNPETLQVAPTCTVYFSNLTYLEVSRCESLVYLFTSSTARSLGRLKRLEIKKCKLVEKIVLAEDELDKDEEIIFEQLEVLYLEELDELRCFYSGNSTLHFPCLKQVYLIDCWWMKSFSRHNRVDDSTEWFYAKDGTPQQCSSDFNTAVHHTFQEKILKSTHDISRLDLCGSHPLQEIWLGSLVSIPTTCFNKLVSLNMDSCQFLSDAIIPFNLLSLLTKLKTLKVECCDKVKTIFDVKCITQDIEPTPIPFLLESLTLSKLPNLKNVWNGDPHGILSMQLLQVKVDDCKCLTNVFPATLAKELVKLEILAVSECEELITIVGEDNADTNVELTVAWPSVTSLKLCGLPNLKYFYNCSPLLIEKLTPNLQHLTLSANEMEMVWNGVFHGNLSHKLKVLNLLNFPVESNAFANEFLQQVPNIDKLEVSSCSFTVTFDCEMPNVGDSRLQSQPKVLSLESLPEINSNGLENTWIEPFLKNLETLDVSSCSCLRNLAPSSVYFSNLVCLFVFECHGLEFLFTSSVAKSLGGLKIMEIKNCESIEYIVSKKGGGSNVDDIIFWKLLYLNLESLPNLMSFYKGTLSFPSLVQLSVINCQRMETLCVGDVNADKLLGIKFQKDSDAIPWEIDINSTIRKATVPGAFSAFDYMSSTSNTNEDKEYGKPSIIR</sequence>